<comment type="caution">
    <text evidence="5">The sequence shown here is derived from an EMBL/GenBank/DDBJ whole genome shotgun (WGS) entry which is preliminary data.</text>
</comment>
<protein>
    <submittedName>
        <fullName evidence="5">ABC transporter ATP-binding protein</fullName>
    </submittedName>
</protein>
<dbReference type="PANTHER" id="PTHR42781:SF4">
    <property type="entry name" value="SPERMIDINE_PUTRESCINE IMPORT ATP-BINDING PROTEIN POTA"/>
    <property type="match status" value="1"/>
</dbReference>
<dbReference type="Gene3D" id="3.40.50.300">
    <property type="entry name" value="P-loop containing nucleotide triphosphate hydrolases"/>
    <property type="match status" value="1"/>
</dbReference>
<dbReference type="RefSeq" id="WP_237876143.1">
    <property type="nucleotide sequence ID" value="NZ_JAKLTR010000020.1"/>
</dbReference>
<sequence>MDFLKVTGISKKENDYTVINGIDLTVPLHHQVAIAGETGSGKSTLLKIISGFAQADQGEVRFEGVRVKGLWEKLIPGHPGIAYLSQQYELPNNMWVHEVLEYADDLPPGEASLLYRTCRIDHLLKRRTNQLSGGEKQRIALARLLTKSPKLLLLDEPFSNLDPIHKNILKNVIKDIGEKLGTTCMLASHDPMDTLSWADEIVVIQAGRIVQKGSPLEVYRQPSDAYVAGLFGSFNLIPAAKGTQLRQLSGVQEEKTIFFRPEDVRIVSAGADTIDATVEAIAFMGAYDELTLRADTFTFTARAMHHGVKAGDVIAVSFDTDQFWYW</sequence>
<evidence type="ECO:0000259" key="4">
    <source>
        <dbReference type="PROSITE" id="PS50893"/>
    </source>
</evidence>
<dbReference type="Pfam" id="PF08402">
    <property type="entry name" value="TOBE_2"/>
    <property type="match status" value="1"/>
</dbReference>
<dbReference type="InterPro" id="IPR012340">
    <property type="entry name" value="NA-bd_OB-fold"/>
</dbReference>
<gene>
    <name evidence="5" type="ORF">LZZ85_24140</name>
</gene>
<keyword evidence="6" id="KW-1185">Reference proteome</keyword>
<dbReference type="InterPro" id="IPR050093">
    <property type="entry name" value="ABC_SmlMolc_Importer"/>
</dbReference>
<dbReference type="Pfam" id="PF00005">
    <property type="entry name" value="ABC_tran"/>
    <property type="match status" value="1"/>
</dbReference>
<dbReference type="SUPFAM" id="SSF50331">
    <property type="entry name" value="MOP-like"/>
    <property type="match status" value="1"/>
</dbReference>
<dbReference type="SUPFAM" id="SSF52540">
    <property type="entry name" value="P-loop containing nucleoside triphosphate hydrolases"/>
    <property type="match status" value="1"/>
</dbReference>
<feature type="domain" description="ABC transporter" evidence="4">
    <location>
        <begin position="4"/>
        <end position="231"/>
    </location>
</feature>
<dbReference type="Gene3D" id="2.40.50.100">
    <property type="match status" value="1"/>
</dbReference>
<proteinExistence type="predicted"/>
<dbReference type="PANTHER" id="PTHR42781">
    <property type="entry name" value="SPERMIDINE/PUTRESCINE IMPORT ATP-BINDING PROTEIN POTA"/>
    <property type="match status" value="1"/>
</dbReference>
<dbReference type="PROSITE" id="PS00211">
    <property type="entry name" value="ABC_TRANSPORTER_1"/>
    <property type="match status" value="1"/>
</dbReference>
<keyword evidence="3 5" id="KW-0067">ATP-binding</keyword>
<dbReference type="PROSITE" id="PS50893">
    <property type="entry name" value="ABC_TRANSPORTER_2"/>
    <property type="match status" value="1"/>
</dbReference>
<keyword evidence="2" id="KW-0547">Nucleotide-binding</keyword>
<evidence type="ECO:0000256" key="1">
    <source>
        <dbReference type="ARBA" id="ARBA00022448"/>
    </source>
</evidence>
<dbReference type="Gene3D" id="2.40.50.140">
    <property type="entry name" value="Nucleic acid-binding proteins"/>
    <property type="match status" value="1"/>
</dbReference>
<dbReference type="GO" id="GO:0005524">
    <property type="term" value="F:ATP binding"/>
    <property type="evidence" value="ECO:0007669"/>
    <property type="project" value="UniProtKB-KW"/>
</dbReference>
<evidence type="ECO:0000256" key="3">
    <source>
        <dbReference type="ARBA" id="ARBA00022840"/>
    </source>
</evidence>
<dbReference type="InterPro" id="IPR003593">
    <property type="entry name" value="AAA+_ATPase"/>
</dbReference>
<accession>A0ABS9KYJ6</accession>
<dbReference type="InterPro" id="IPR003439">
    <property type="entry name" value="ABC_transporter-like_ATP-bd"/>
</dbReference>
<dbReference type="SMART" id="SM00382">
    <property type="entry name" value="AAA"/>
    <property type="match status" value="1"/>
</dbReference>
<dbReference type="EMBL" id="JAKLTR010000020">
    <property type="protein sequence ID" value="MCG2617410.1"/>
    <property type="molecule type" value="Genomic_DNA"/>
</dbReference>
<evidence type="ECO:0000256" key="2">
    <source>
        <dbReference type="ARBA" id="ARBA00022741"/>
    </source>
</evidence>
<dbReference type="InterPro" id="IPR013611">
    <property type="entry name" value="Transp-assoc_OB_typ2"/>
</dbReference>
<name>A0ABS9KYJ6_9BACT</name>
<organism evidence="5 6">
    <name type="scientific">Terrimonas ginsenosidimutans</name>
    <dbReference type="NCBI Taxonomy" id="2908004"/>
    <lineage>
        <taxon>Bacteria</taxon>
        <taxon>Pseudomonadati</taxon>
        <taxon>Bacteroidota</taxon>
        <taxon>Chitinophagia</taxon>
        <taxon>Chitinophagales</taxon>
        <taxon>Chitinophagaceae</taxon>
        <taxon>Terrimonas</taxon>
    </lineage>
</organism>
<dbReference type="InterPro" id="IPR008995">
    <property type="entry name" value="Mo/tungstate-bd_C_term_dom"/>
</dbReference>
<reference evidence="5" key="1">
    <citation type="submission" date="2022-01" db="EMBL/GenBank/DDBJ databases">
        <authorList>
            <person name="Jo J.-H."/>
            <person name="Im W.-T."/>
        </authorList>
    </citation>
    <scope>NUCLEOTIDE SEQUENCE</scope>
    <source>
        <strain evidence="5">NA20</strain>
    </source>
</reference>
<evidence type="ECO:0000313" key="5">
    <source>
        <dbReference type="EMBL" id="MCG2617410.1"/>
    </source>
</evidence>
<dbReference type="InterPro" id="IPR017871">
    <property type="entry name" value="ABC_transporter-like_CS"/>
</dbReference>
<dbReference type="Proteomes" id="UP001165367">
    <property type="component" value="Unassembled WGS sequence"/>
</dbReference>
<dbReference type="InterPro" id="IPR027417">
    <property type="entry name" value="P-loop_NTPase"/>
</dbReference>
<evidence type="ECO:0000313" key="6">
    <source>
        <dbReference type="Proteomes" id="UP001165367"/>
    </source>
</evidence>
<keyword evidence="1" id="KW-0813">Transport</keyword>